<protein>
    <submittedName>
        <fullName evidence="1">Uncharacterized protein</fullName>
    </submittedName>
</protein>
<comment type="caution">
    <text evidence="1">The sequence shown here is derived from an EMBL/GenBank/DDBJ whole genome shotgun (WGS) entry which is preliminary data.</text>
</comment>
<name>A0A1Q5U8N0_9GAMM</name>
<gene>
    <name evidence="1" type="ORF">Xentx_00485</name>
</gene>
<evidence type="ECO:0000313" key="2">
    <source>
        <dbReference type="Proteomes" id="UP000186277"/>
    </source>
</evidence>
<evidence type="ECO:0000313" key="1">
    <source>
        <dbReference type="EMBL" id="OKP08814.1"/>
    </source>
</evidence>
<dbReference type="EMBL" id="MKGR01000002">
    <property type="protein sequence ID" value="OKP08814.1"/>
    <property type="molecule type" value="Genomic_DNA"/>
</dbReference>
<keyword evidence="2" id="KW-1185">Reference proteome</keyword>
<proteinExistence type="predicted"/>
<accession>A0A1Q5U8N0</accession>
<dbReference type="AlphaFoldDB" id="A0A1Q5U8N0"/>
<dbReference type="Proteomes" id="UP000186277">
    <property type="component" value="Unassembled WGS sequence"/>
</dbReference>
<reference evidence="1 2" key="1">
    <citation type="submission" date="2016-09" db="EMBL/GenBank/DDBJ databases">
        <title>Xenorhabdus thuongxuanensis sp. nov. and Xenorhabdus eapokensis sp. nov., isolated from Steinernema species.</title>
        <authorList>
            <person name="Kaempfer P."/>
            <person name="Tobias N.J."/>
            <person name="Phan Ke L."/>
            <person name="Bode H.B."/>
            <person name="Glaeser S.P."/>
        </authorList>
    </citation>
    <scope>NUCLEOTIDE SEQUENCE [LARGE SCALE GENOMIC DNA]</scope>
    <source>
        <strain evidence="1 2">30TX1</strain>
    </source>
</reference>
<organism evidence="1 2">
    <name type="scientific">Xenorhabdus thuongxuanensis</name>
    <dbReference type="NCBI Taxonomy" id="1873484"/>
    <lineage>
        <taxon>Bacteria</taxon>
        <taxon>Pseudomonadati</taxon>
        <taxon>Pseudomonadota</taxon>
        <taxon>Gammaproteobacteria</taxon>
        <taxon>Enterobacterales</taxon>
        <taxon>Morganellaceae</taxon>
        <taxon>Xenorhabdus</taxon>
    </lineage>
</organism>
<sequence length="126" mass="14469">MTKIDKITGSQLMRLWGVPSWVEPGAEYYLWEGCCVFALVKQDGFYDIHIAMDKRRRKDSRMAGAAILKLFGKYKLRAAILVDREHVCHYAAKMGFSSPTKQLIPLTDGRVVTSFIMWREPGDYYG</sequence>